<dbReference type="Gene3D" id="3.40.190.290">
    <property type="match status" value="1"/>
</dbReference>
<proteinExistence type="inferred from homology"/>
<dbReference type="SUPFAM" id="SSF46785">
    <property type="entry name" value="Winged helix' DNA-binding domain"/>
    <property type="match status" value="1"/>
</dbReference>
<comment type="similarity">
    <text evidence="1">Belongs to the LysR transcriptional regulatory family.</text>
</comment>
<dbReference type="SUPFAM" id="SSF53850">
    <property type="entry name" value="Periplasmic binding protein-like II"/>
    <property type="match status" value="1"/>
</dbReference>
<evidence type="ECO:0000256" key="1">
    <source>
        <dbReference type="ARBA" id="ARBA00009437"/>
    </source>
</evidence>
<dbReference type="InterPro" id="IPR000847">
    <property type="entry name" value="LysR_HTH_N"/>
</dbReference>
<dbReference type="EMBL" id="JACOGK010000052">
    <property type="protein sequence ID" value="MBC3537934.1"/>
    <property type="molecule type" value="Genomic_DNA"/>
</dbReference>
<dbReference type="Gene3D" id="1.10.10.10">
    <property type="entry name" value="Winged helix-like DNA-binding domain superfamily/Winged helix DNA-binding domain"/>
    <property type="match status" value="1"/>
</dbReference>
<dbReference type="PANTHER" id="PTHR30346:SF28">
    <property type="entry name" value="HTH-TYPE TRANSCRIPTIONAL REGULATOR CYNR"/>
    <property type="match status" value="1"/>
</dbReference>
<keyword evidence="7" id="KW-1185">Reference proteome</keyword>
<dbReference type="InterPro" id="IPR036388">
    <property type="entry name" value="WH-like_DNA-bd_sf"/>
</dbReference>
<protein>
    <submittedName>
        <fullName evidence="6">LysR family transcriptional regulator</fullName>
    </submittedName>
</protein>
<evidence type="ECO:0000256" key="3">
    <source>
        <dbReference type="ARBA" id="ARBA00023125"/>
    </source>
</evidence>
<dbReference type="PRINTS" id="PR00039">
    <property type="entry name" value="HTHLYSR"/>
</dbReference>
<dbReference type="Proteomes" id="UP000606870">
    <property type="component" value="Unassembled WGS sequence"/>
</dbReference>
<dbReference type="Pfam" id="PF00126">
    <property type="entry name" value="HTH_1"/>
    <property type="match status" value="1"/>
</dbReference>
<dbReference type="Pfam" id="PF03466">
    <property type="entry name" value="LysR_substrate"/>
    <property type="match status" value="1"/>
</dbReference>
<reference evidence="6 7" key="1">
    <citation type="submission" date="2020-08" db="EMBL/GenBank/DDBJ databases">
        <authorList>
            <person name="Liu C."/>
            <person name="Sun Q."/>
        </authorList>
    </citation>
    <scope>NUCLEOTIDE SEQUENCE [LARGE SCALE GENOMIC DNA]</scope>
    <source>
        <strain evidence="6 7">NSJ-59</strain>
    </source>
</reference>
<dbReference type="InterPro" id="IPR036390">
    <property type="entry name" value="WH_DNA-bd_sf"/>
</dbReference>
<evidence type="ECO:0000313" key="6">
    <source>
        <dbReference type="EMBL" id="MBC3537934.1"/>
    </source>
</evidence>
<gene>
    <name evidence="6" type="ORF">H8J70_11855</name>
</gene>
<keyword evidence="4" id="KW-0804">Transcription</keyword>
<dbReference type="PANTHER" id="PTHR30346">
    <property type="entry name" value="TRANSCRIPTIONAL DUAL REGULATOR HCAR-RELATED"/>
    <property type="match status" value="1"/>
</dbReference>
<dbReference type="InterPro" id="IPR005119">
    <property type="entry name" value="LysR_subst-bd"/>
</dbReference>
<accession>A0ABR6VL21</accession>
<evidence type="ECO:0000256" key="4">
    <source>
        <dbReference type="ARBA" id="ARBA00023163"/>
    </source>
</evidence>
<dbReference type="RefSeq" id="WP_186504502.1">
    <property type="nucleotide sequence ID" value="NZ_JACOGK010000052.1"/>
</dbReference>
<evidence type="ECO:0000256" key="2">
    <source>
        <dbReference type="ARBA" id="ARBA00023015"/>
    </source>
</evidence>
<dbReference type="PROSITE" id="PS50931">
    <property type="entry name" value="HTH_LYSR"/>
    <property type="match status" value="1"/>
</dbReference>
<evidence type="ECO:0000259" key="5">
    <source>
        <dbReference type="PROSITE" id="PS50931"/>
    </source>
</evidence>
<organism evidence="6 7">
    <name type="scientific">Megasphaera hominis</name>
    <dbReference type="NCBI Taxonomy" id="159836"/>
    <lineage>
        <taxon>Bacteria</taxon>
        <taxon>Bacillati</taxon>
        <taxon>Bacillota</taxon>
        <taxon>Negativicutes</taxon>
        <taxon>Veillonellales</taxon>
        <taxon>Veillonellaceae</taxon>
        <taxon>Megasphaera</taxon>
    </lineage>
</organism>
<evidence type="ECO:0000313" key="7">
    <source>
        <dbReference type="Proteomes" id="UP000606870"/>
    </source>
</evidence>
<keyword evidence="2" id="KW-0805">Transcription regulation</keyword>
<name>A0ABR6VL21_9FIRM</name>
<feature type="domain" description="HTH lysR-type" evidence="5">
    <location>
        <begin position="1"/>
        <end position="58"/>
    </location>
</feature>
<sequence length="298" mass="34461">MNLKQLQYFQTLSETEHYRKAAERLYITEPSLNRAVRDLEKELGIQLFEKRGRNIYLNKYGRLFLPYVTRSLQELDRGISLLKAYTRPDQGTITLGFIYTMGYTMVPEMITQFRGIPENEKISFDFRQGTTASLIKELKEEKIDVVLCSAIENEPDILFYPVAEEDLVVAVPKGHALSNRGSVSLKELEPYPFISFSKNSGLYKMTHKLLEQADSHPKTICHVEEDNAMAGFVAAGYGVAIMPDFYTLKHYELERIPIADPFERRYLYLAVYKHAHVLPVVDRFRNFLLSRWARNGSL</sequence>
<keyword evidence="3" id="KW-0238">DNA-binding</keyword>
<comment type="caution">
    <text evidence="6">The sequence shown here is derived from an EMBL/GenBank/DDBJ whole genome shotgun (WGS) entry which is preliminary data.</text>
</comment>